<evidence type="ECO:0000313" key="3">
    <source>
        <dbReference type="EMBL" id="KAJ7716724.1"/>
    </source>
</evidence>
<keyword evidence="4" id="KW-1185">Reference proteome</keyword>
<evidence type="ECO:0000313" key="4">
    <source>
        <dbReference type="Proteomes" id="UP001215280"/>
    </source>
</evidence>
<feature type="compositionally biased region" description="Low complexity" evidence="2">
    <location>
        <begin position="487"/>
        <end position="500"/>
    </location>
</feature>
<comment type="caution">
    <text evidence="3">The sequence shown here is derived from an EMBL/GenBank/DDBJ whole genome shotgun (WGS) entry which is preliminary data.</text>
</comment>
<reference evidence="3" key="1">
    <citation type="submission" date="2023-03" db="EMBL/GenBank/DDBJ databases">
        <title>Massive genome expansion in bonnet fungi (Mycena s.s.) driven by repeated elements and novel gene families across ecological guilds.</title>
        <authorList>
            <consortium name="Lawrence Berkeley National Laboratory"/>
            <person name="Harder C.B."/>
            <person name="Miyauchi S."/>
            <person name="Viragh M."/>
            <person name="Kuo A."/>
            <person name="Thoen E."/>
            <person name="Andreopoulos B."/>
            <person name="Lu D."/>
            <person name="Skrede I."/>
            <person name="Drula E."/>
            <person name="Henrissat B."/>
            <person name="Morin E."/>
            <person name="Kohler A."/>
            <person name="Barry K."/>
            <person name="LaButti K."/>
            <person name="Morin E."/>
            <person name="Salamov A."/>
            <person name="Lipzen A."/>
            <person name="Mereny Z."/>
            <person name="Hegedus B."/>
            <person name="Baldrian P."/>
            <person name="Stursova M."/>
            <person name="Weitz H."/>
            <person name="Taylor A."/>
            <person name="Grigoriev I.V."/>
            <person name="Nagy L.G."/>
            <person name="Martin F."/>
            <person name="Kauserud H."/>
        </authorList>
    </citation>
    <scope>NUCLEOTIDE SEQUENCE</scope>
    <source>
        <strain evidence="3">CBHHK188m</strain>
    </source>
</reference>
<feature type="compositionally biased region" description="Low complexity" evidence="2">
    <location>
        <begin position="314"/>
        <end position="326"/>
    </location>
</feature>
<evidence type="ECO:0000256" key="1">
    <source>
        <dbReference type="SAM" id="Coils"/>
    </source>
</evidence>
<dbReference type="EMBL" id="JARJLG010000328">
    <property type="protein sequence ID" value="KAJ7716724.1"/>
    <property type="molecule type" value="Genomic_DNA"/>
</dbReference>
<name>A0AAD7HBX6_9AGAR</name>
<protein>
    <submittedName>
        <fullName evidence="3">Uncharacterized protein</fullName>
    </submittedName>
</protein>
<feature type="compositionally biased region" description="Basic and acidic residues" evidence="2">
    <location>
        <begin position="669"/>
        <end position="680"/>
    </location>
</feature>
<feature type="region of interest" description="Disordered" evidence="2">
    <location>
        <begin position="458"/>
        <end position="530"/>
    </location>
</feature>
<feature type="region of interest" description="Disordered" evidence="2">
    <location>
        <begin position="314"/>
        <end position="338"/>
    </location>
</feature>
<dbReference type="AlphaFoldDB" id="A0AAD7HBX6"/>
<feature type="region of interest" description="Disordered" evidence="2">
    <location>
        <begin position="616"/>
        <end position="680"/>
    </location>
</feature>
<organism evidence="3 4">
    <name type="scientific">Mycena maculata</name>
    <dbReference type="NCBI Taxonomy" id="230809"/>
    <lineage>
        <taxon>Eukaryota</taxon>
        <taxon>Fungi</taxon>
        <taxon>Dikarya</taxon>
        <taxon>Basidiomycota</taxon>
        <taxon>Agaricomycotina</taxon>
        <taxon>Agaricomycetes</taxon>
        <taxon>Agaricomycetidae</taxon>
        <taxon>Agaricales</taxon>
        <taxon>Marasmiineae</taxon>
        <taxon>Mycenaceae</taxon>
        <taxon>Mycena</taxon>
    </lineage>
</organism>
<sequence length="872" mass="97061">MLVVGRRCVSNLPVEFEGLFREKVPLDSVVNRLARNRLEAPLEWPAPPPRQKARELAKDIRAHIANNDLAAALGILRKAQHGPCPRLLVHTTVHALLRIDATQRAGGLLLSFVSQETTATRAPRMHPKTLHFTMLALLSLAPKTQSPQDWSRTMSRPAILRIDAAMVSHPPLRTALALSLAARRRFVPRSPTAIGDLWQALLGQREWIAAAHIFFEQVIDYRHHHVLRYMLADPDSHLHQNARMRLAKRLEFVNKENVRPNRSLFSRLCDRVAGVLQTIARRRGAASTDDRTQDDKDAYEGKTHHWDVDFDASASEASPSDSFSSPPHSPQRSLLHDENDDRRWRVKLRENWAQQRRMEHQSRLALQTLSIIGSQIQGIGVGELDKSRNGRCVPWGEVGAWVIAVGSIPPIFAPIQVYTRVLTPSATEHRYARLPARAHLRDLLEGFARALPRTPHVCSIPSRDGPWNTPVRRGLRPDAATTTCAPNGAGATANADSANDSDGHDVSGESRSRHVPPADAADAADDSLMPPPSLSTYEALLGVFLRAPGWRGQPPMGAVFELARFDERTGREGDDDSTTQNHNLDNDERAVDGRALEGKEAETEAQLWNKDAATQHWHAPRSPNNERQGLSFPAHPLDFSLYPSSTSNSDSPEEPAVSSNSDSAPHQGAHAERHRMDDDEPARLRLACTVLSHMLHLRNPPLPPWESEYILRLLAARRPAFERAARADDIRAEAADERAASDAGAEGTSAEVEVTHARELWEAVWAGAAARREAEARAAQSSSEYQYGQMESRPPDAYTQALEHQDAYANGDGVAPMPDSYGAVDLDQGRGMFLRREADVERVQRAELDRFNRRLAAKEREQEEARYRAEVE</sequence>
<gene>
    <name evidence="3" type="ORF">DFH07DRAFT_973812</name>
</gene>
<feature type="compositionally biased region" description="Basic and acidic residues" evidence="2">
    <location>
        <begin position="501"/>
        <end position="512"/>
    </location>
</feature>
<accession>A0AAD7HBX6</accession>
<keyword evidence="1" id="KW-0175">Coiled coil</keyword>
<evidence type="ECO:0000256" key="2">
    <source>
        <dbReference type="SAM" id="MobiDB-lite"/>
    </source>
</evidence>
<dbReference type="Proteomes" id="UP001215280">
    <property type="component" value="Unassembled WGS sequence"/>
</dbReference>
<feature type="coiled-coil region" evidence="1">
    <location>
        <begin position="841"/>
        <end position="868"/>
    </location>
</feature>
<feature type="region of interest" description="Disordered" evidence="2">
    <location>
        <begin position="569"/>
        <end position="591"/>
    </location>
</feature>
<proteinExistence type="predicted"/>